<protein>
    <submittedName>
        <fullName evidence="1">Uncharacterized protein</fullName>
    </submittedName>
</protein>
<sequence>MSAILEHPTVTAVDDDTELLNEQLTELRALAQQDSVTEDQIYDFSIRWGTVLAGRLRRLAHYGAVGLLDAADEVGFQNLRRELNEVSNLIDQFKLSRPRLAESACPRRHHIWM</sequence>
<keyword evidence="2" id="KW-1185">Reference proteome</keyword>
<dbReference type="EMBL" id="OCTY01000002">
    <property type="protein sequence ID" value="SOJ55657.1"/>
    <property type="molecule type" value="Genomic_DNA"/>
</dbReference>
<evidence type="ECO:0000313" key="1">
    <source>
        <dbReference type="EMBL" id="SOJ55657.1"/>
    </source>
</evidence>
<proteinExistence type="predicted"/>
<evidence type="ECO:0000313" key="2">
    <source>
        <dbReference type="Proteomes" id="UP000554965"/>
    </source>
</evidence>
<dbReference type="AlphaFoldDB" id="A0A7Z7INE5"/>
<dbReference type="Proteomes" id="UP000554965">
    <property type="component" value="Unassembled WGS sequence"/>
</dbReference>
<comment type="caution">
    <text evidence="1">The sequence shown here is derived from an EMBL/GenBank/DDBJ whole genome shotgun (WGS) entry which is preliminary data.</text>
</comment>
<dbReference type="RefSeq" id="WP_186243458.1">
    <property type="nucleotide sequence ID" value="NZ_OCTY01000002.1"/>
</dbReference>
<accession>A0A7Z7INE5</accession>
<gene>
    <name evidence="1" type="ORF">MSIMFB_03139</name>
</gene>
<name>A0A7Z7INE5_9MYCO</name>
<reference evidence="1 2" key="1">
    <citation type="submission" date="2017-10" db="EMBL/GenBank/DDBJ databases">
        <authorList>
            <consortium name="Urmite Genomes"/>
        </authorList>
    </citation>
    <scope>NUCLEOTIDE SEQUENCE [LARGE SCALE GENOMIC DNA]</scope>
    <source>
        <strain evidence="1 2">FB-527</strain>
    </source>
</reference>
<organism evidence="1 2">
    <name type="scientific">Mycobacterium simulans</name>
    <dbReference type="NCBI Taxonomy" id="627089"/>
    <lineage>
        <taxon>Bacteria</taxon>
        <taxon>Bacillati</taxon>
        <taxon>Actinomycetota</taxon>
        <taxon>Actinomycetes</taxon>
        <taxon>Mycobacteriales</taxon>
        <taxon>Mycobacteriaceae</taxon>
        <taxon>Mycobacterium</taxon>
    </lineage>
</organism>